<sequence length="201" mass="23056">MPNLYIIAGHNGAGKSTFGRNLLPSSAQDLSIFDGDIIFSQKLILAKQSIKVHKYAVQQAEEETIIEFKRLSSDAIVAQKDFAYEGHFSNANSWDTIHLFKEKNYSINMVFLGLATLNLSEIRVKDRVQNNGFFVPPYAIFHNYFGNLRFLNQNFHLIDNLYIWDTSSGIPRVLLAISNHKKRYIADLLPQWFIEYLPALI</sequence>
<dbReference type="PANTHER" id="PTHR39206">
    <property type="entry name" value="SLL8004 PROTEIN"/>
    <property type="match status" value="1"/>
</dbReference>
<dbReference type="Proteomes" id="UP000245489">
    <property type="component" value="Unassembled WGS sequence"/>
</dbReference>
<dbReference type="GO" id="GO:0016301">
    <property type="term" value="F:kinase activity"/>
    <property type="evidence" value="ECO:0007669"/>
    <property type="project" value="InterPro"/>
</dbReference>
<evidence type="ECO:0000259" key="3">
    <source>
        <dbReference type="Pfam" id="PF06414"/>
    </source>
</evidence>
<dbReference type="Gene3D" id="3.40.50.300">
    <property type="entry name" value="P-loop containing nucleotide triphosphate hydrolases"/>
    <property type="match status" value="1"/>
</dbReference>
<dbReference type="Pfam" id="PF06414">
    <property type="entry name" value="Zeta_toxin"/>
    <property type="match status" value="1"/>
</dbReference>
<evidence type="ECO:0000256" key="2">
    <source>
        <dbReference type="ARBA" id="ARBA00022840"/>
    </source>
</evidence>
<accession>A0A316EDX2</accession>
<proteinExistence type="predicted"/>
<dbReference type="GO" id="GO:0005524">
    <property type="term" value="F:ATP binding"/>
    <property type="evidence" value="ECO:0007669"/>
    <property type="project" value="UniProtKB-KW"/>
</dbReference>
<comment type="caution">
    <text evidence="4">The sequence shown here is derived from an EMBL/GenBank/DDBJ whole genome shotgun (WGS) entry which is preliminary data.</text>
</comment>
<dbReference type="PANTHER" id="PTHR39206:SF1">
    <property type="entry name" value="SLL8004 PROTEIN"/>
    <property type="match status" value="1"/>
</dbReference>
<dbReference type="SUPFAM" id="SSF52540">
    <property type="entry name" value="P-loop containing nucleoside triphosphate hydrolases"/>
    <property type="match status" value="1"/>
</dbReference>
<dbReference type="RefSeq" id="WP_109741914.1">
    <property type="nucleotide sequence ID" value="NZ_QGGO01000004.1"/>
</dbReference>
<keyword evidence="5" id="KW-1185">Reference proteome</keyword>
<dbReference type="InterPro" id="IPR010488">
    <property type="entry name" value="Zeta_toxin_domain"/>
</dbReference>
<gene>
    <name evidence="4" type="ORF">LV89_01150</name>
</gene>
<protein>
    <submittedName>
        <fullName evidence="4">Putative ABC-type ATPase</fullName>
    </submittedName>
</protein>
<evidence type="ECO:0000313" key="4">
    <source>
        <dbReference type="EMBL" id="PWK28366.1"/>
    </source>
</evidence>
<dbReference type="AlphaFoldDB" id="A0A316EDX2"/>
<organism evidence="4 5">
    <name type="scientific">Arcicella aurantiaca</name>
    <dbReference type="NCBI Taxonomy" id="591202"/>
    <lineage>
        <taxon>Bacteria</taxon>
        <taxon>Pseudomonadati</taxon>
        <taxon>Bacteroidota</taxon>
        <taxon>Cytophagia</taxon>
        <taxon>Cytophagales</taxon>
        <taxon>Flectobacillaceae</taxon>
        <taxon>Arcicella</taxon>
    </lineage>
</organism>
<reference evidence="4 5" key="1">
    <citation type="submission" date="2018-05" db="EMBL/GenBank/DDBJ databases">
        <title>Genomic Encyclopedia of Archaeal and Bacterial Type Strains, Phase II (KMG-II): from individual species to whole genera.</title>
        <authorList>
            <person name="Goeker M."/>
        </authorList>
    </citation>
    <scope>NUCLEOTIDE SEQUENCE [LARGE SCALE GENOMIC DNA]</scope>
    <source>
        <strain evidence="4 5">DSM 22214</strain>
    </source>
</reference>
<feature type="domain" description="Zeta toxin" evidence="3">
    <location>
        <begin position="2"/>
        <end position="137"/>
    </location>
</feature>
<dbReference type="EMBL" id="QGGO01000004">
    <property type="protein sequence ID" value="PWK28366.1"/>
    <property type="molecule type" value="Genomic_DNA"/>
</dbReference>
<evidence type="ECO:0000313" key="5">
    <source>
        <dbReference type="Proteomes" id="UP000245489"/>
    </source>
</evidence>
<keyword evidence="2" id="KW-0067">ATP-binding</keyword>
<dbReference type="InterPro" id="IPR027417">
    <property type="entry name" value="P-loop_NTPase"/>
</dbReference>
<name>A0A316EDX2_9BACT</name>
<evidence type="ECO:0000256" key="1">
    <source>
        <dbReference type="ARBA" id="ARBA00022741"/>
    </source>
</evidence>
<keyword evidence="1" id="KW-0547">Nucleotide-binding</keyword>
<dbReference type="OrthoDB" id="9791543at2"/>